<dbReference type="RefSeq" id="WP_013906586.1">
    <property type="nucleotide sequence ID" value="NC_015680.1"/>
</dbReference>
<dbReference type="InterPro" id="IPR002716">
    <property type="entry name" value="PIN_dom"/>
</dbReference>
<sequence>MKVFLDASFIIYLNVDLPEEDAEKIDALYKRLVENEELYTDPLVLDEVIYVLWKKYRIPYEETIDMLDDIIIPYVSVLPVGLMEYLKARQNILKYGLRPSDALHLAVIENSGIQAIVTEDCDFDDVPVKRIWI</sequence>
<dbReference type="InterPro" id="IPR052106">
    <property type="entry name" value="PINc/VapC_TA"/>
</dbReference>
<dbReference type="STRING" id="529709.PYCH_18760"/>
<protein>
    <submittedName>
        <fullName evidence="2">Nucleotide binding protein, putative, containing PIN domain</fullName>
    </submittedName>
</protein>
<dbReference type="OrthoDB" id="40200at2157"/>
<gene>
    <name evidence="2" type="ordered locus">PYCH_18760</name>
</gene>
<feature type="domain" description="PIN" evidence="1">
    <location>
        <begin position="1"/>
        <end position="125"/>
    </location>
</feature>
<keyword evidence="3" id="KW-1185">Reference proteome</keyword>
<reference evidence="2 3" key="1">
    <citation type="journal article" date="2011" name="J. Bacteriol.">
        <title>Complete genome sequence of the obligate piezophilic hyperthermophilic archaeon Pyrococcus yayanosii CH1.</title>
        <authorList>
            <person name="Jun X."/>
            <person name="Lupeng L."/>
            <person name="Minjuan X."/>
            <person name="Oger P."/>
            <person name="Fengping W."/>
            <person name="Jebbar M."/>
            <person name="Xiang X."/>
        </authorList>
    </citation>
    <scope>NUCLEOTIDE SEQUENCE [LARGE SCALE GENOMIC DNA]</scope>
    <source>
        <strain evidence="3">CH1 / JCM 16557</strain>
    </source>
</reference>
<dbReference type="Proteomes" id="UP000008386">
    <property type="component" value="Chromosome"/>
</dbReference>
<evidence type="ECO:0000313" key="2">
    <source>
        <dbReference type="EMBL" id="AEH25531.1"/>
    </source>
</evidence>
<proteinExistence type="predicted"/>
<evidence type="ECO:0000313" key="3">
    <source>
        <dbReference type="Proteomes" id="UP000008386"/>
    </source>
</evidence>
<dbReference type="SMART" id="SM00670">
    <property type="entry name" value="PINc"/>
    <property type="match status" value="1"/>
</dbReference>
<dbReference type="HOGENOM" id="CLU_125353_2_0_2"/>
<name>F8AIC8_PYRYC</name>
<dbReference type="CDD" id="cd09854">
    <property type="entry name" value="PIN_VapC-like"/>
    <property type="match status" value="1"/>
</dbReference>
<evidence type="ECO:0000259" key="1">
    <source>
        <dbReference type="SMART" id="SM00670"/>
    </source>
</evidence>
<dbReference type="GeneID" id="10838437"/>
<dbReference type="KEGG" id="pya:PYCH_18760"/>
<dbReference type="AlphaFoldDB" id="F8AIC8"/>
<dbReference type="EMBL" id="CP002779">
    <property type="protein sequence ID" value="AEH25531.1"/>
    <property type="molecule type" value="Genomic_DNA"/>
</dbReference>
<dbReference type="eggNOG" id="arCOG00713">
    <property type="taxonomic scope" value="Archaea"/>
</dbReference>
<dbReference type="Gene3D" id="3.40.50.1010">
    <property type="entry name" value="5'-nuclease"/>
    <property type="match status" value="1"/>
</dbReference>
<organism evidence="2 3">
    <name type="scientific">Pyrococcus yayanosii (strain CH1 / JCM 16557)</name>
    <dbReference type="NCBI Taxonomy" id="529709"/>
    <lineage>
        <taxon>Archaea</taxon>
        <taxon>Methanobacteriati</taxon>
        <taxon>Methanobacteriota</taxon>
        <taxon>Thermococci</taxon>
        <taxon>Thermococcales</taxon>
        <taxon>Thermococcaceae</taxon>
        <taxon>Pyrococcus</taxon>
    </lineage>
</organism>
<dbReference type="Pfam" id="PF01850">
    <property type="entry name" value="PIN"/>
    <property type="match status" value="1"/>
</dbReference>
<dbReference type="InterPro" id="IPR029060">
    <property type="entry name" value="PIN-like_dom_sf"/>
</dbReference>
<accession>F8AIC8</accession>
<dbReference type="PANTHER" id="PTHR38826:SF5">
    <property type="entry name" value="RIBONUCLEASE VAPC13"/>
    <property type="match status" value="1"/>
</dbReference>
<dbReference type="PANTHER" id="PTHR38826">
    <property type="entry name" value="RIBONUCLEASE VAPC13"/>
    <property type="match status" value="1"/>
</dbReference>
<dbReference type="SUPFAM" id="SSF88723">
    <property type="entry name" value="PIN domain-like"/>
    <property type="match status" value="1"/>
</dbReference>